<comment type="caution">
    <text evidence="1">The sequence shown here is derived from an EMBL/GenBank/DDBJ whole genome shotgun (WGS) entry which is preliminary data.</text>
</comment>
<evidence type="ECO:0000313" key="2">
    <source>
        <dbReference type="Proteomes" id="UP000886998"/>
    </source>
</evidence>
<protein>
    <submittedName>
        <fullName evidence="1">Uncharacterized protein</fullName>
    </submittedName>
</protein>
<keyword evidence="2" id="KW-1185">Reference proteome</keyword>
<dbReference type="EMBL" id="BMAV01002757">
    <property type="protein sequence ID" value="GFY41910.1"/>
    <property type="molecule type" value="Genomic_DNA"/>
</dbReference>
<name>A0A8X7BS96_9ARAC</name>
<dbReference type="Proteomes" id="UP000886998">
    <property type="component" value="Unassembled WGS sequence"/>
</dbReference>
<evidence type="ECO:0000313" key="1">
    <source>
        <dbReference type="EMBL" id="GFY41910.1"/>
    </source>
</evidence>
<proteinExistence type="predicted"/>
<gene>
    <name evidence="1" type="ORF">TNIN_302721</name>
</gene>
<sequence length="106" mass="12089">MPLWENVGRHLGMQMESGMGRSMRWHMRKRELRAQGSIVIIIRKLVVDVLSEESRVRILVTQKHFGEGSQSPDVGLVKRFGEWDTREILSFLSLSLCHDSSGPGEV</sequence>
<dbReference type="AlphaFoldDB" id="A0A8X7BS96"/>
<reference evidence="1" key="1">
    <citation type="submission" date="2020-08" db="EMBL/GenBank/DDBJ databases">
        <title>Multicomponent nature underlies the extraordinary mechanical properties of spider dragline silk.</title>
        <authorList>
            <person name="Kono N."/>
            <person name="Nakamura H."/>
            <person name="Mori M."/>
            <person name="Yoshida Y."/>
            <person name="Ohtoshi R."/>
            <person name="Malay A.D."/>
            <person name="Moran D.A.P."/>
            <person name="Tomita M."/>
            <person name="Numata K."/>
            <person name="Arakawa K."/>
        </authorList>
    </citation>
    <scope>NUCLEOTIDE SEQUENCE</scope>
</reference>
<organism evidence="1 2">
    <name type="scientific">Trichonephila inaurata madagascariensis</name>
    <dbReference type="NCBI Taxonomy" id="2747483"/>
    <lineage>
        <taxon>Eukaryota</taxon>
        <taxon>Metazoa</taxon>
        <taxon>Ecdysozoa</taxon>
        <taxon>Arthropoda</taxon>
        <taxon>Chelicerata</taxon>
        <taxon>Arachnida</taxon>
        <taxon>Araneae</taxon>
        <taxon>Araneomorphae</taxon>
        <taxon>Entelegynae</taxon>
        <taxon>Araneoidea</taxon>
        <taxon>Nephilidae</taxon>
        <taxon>Trichonephila</taxon>
        <taxon>Trichonephila inaurata</taxon>
    </lineage>
</organism>
<accession>A0A8X7BS96</accession>